<dbReference type="EMBL" id="LLXL01002211">
    <property type="protein sequence ID" value="PKK61469.1"/>
    <property type="molecule type" value="Genomic_DNA"/>
</dbReference>
<reference evidence="2 3" key="1">
    <citation type="submission" date="2016-04" db="EMBL/GenBank/DDBJ databases">
        <title>Genome analyses suggest a sexual origin of heterokaryosis in a supposedly ancient asexual fungus.</title>
        <authorList>
            <person name="Ropars J."/>
            <person name="Sedzielewska K."/>
            <person name="Noel J."/>
            <person name="Charron P."/>
            <person name="Farinelli L."/>
            <person name="Marton T."/>
            <person name="Kruger M."/>
            <person name="Pelin A."/>
            <person name="Brachmann A."/>
            <person name="Corradi N."/>
        </authorList>
    </citation>
    <scope>NUCLEOTIDE SEQUENCE [LARGE SCALE GENOMIC DNA]</scope>
    <source>
        <strain evidence="2 3">C2</strain>
    </source>
</reference>
<dbReference type="VEuPathDB" id="FungiDB:RhiirFUN_005697"/>
<organism evidence="2 3">
    <name type="scientific">Rhizophagus irregularis</name>
    <dbReference type="NCBI Taxonomy" id="588596"/>
    <lineage>
        <taxon>Eukaryota</taxon>
        <taxon>Fungi</taxon>
        <taxon>Fungi incertae sedis</taxon>
        <taxon>Mucoromycota</taxon>
        <taxon>Glomeromycotina</taxon>
        <taxon>Glomeromycetes</taxon>
        <taxon>Glomerales</taxon>
        <taxon>Glomeraceae</taxon>
        <taxon>Rhizophagus</taxon>
    </lineage>
</organism>
<evidence type="ECO:0000313" key="2">
    <source>
        <dbReference type="EMBL" id="PKK61469.1"/>
    </source>
</evidence>
<comment type="caution">
    <text evidence="2">The sequence shown here is derived from an EMBL/GenBank/DDBJ whole genome shotgun (WGS) entry which is preliminary data.</text>
</comment>
<dbReference type="InterPro" id="IPR036890">
    <property type="entry name" value="HATPase_C_sf"/>
</dbReference>
<dbReference type="InterPro" id="IPR058210">
    <property type="entry name" value="SACS/Nov_dom"/>
</dbReference>
<dbReference type="Proteomes" id="UP000233469">
    <property type="component" value="Unassembled WGS sequence"/>
</dbReference>
<accession>A0A2N1MIM5</accession>
<reference evidence="2 3" key="2">
    <citation type="submission" date="2017-10" db="EMBL/GenBank/DDBJ databases">
        <title>Extensive intraspecific genome diversity in a model arbuscular mycorrhizal fungus.</title>
        <authorList>
            <person name="Chen E.C.H."/>
            <person name="Morin E."/>
            <person name="Baudet D."/>
            <person name="Noel J."/>
            <person name="Ndikumana S."/>
            <person name="Charron P."/>
            <person name="St-Onge C."/>
            <person name="Giorgi J."/>
            <person name="Grigoriev I.V."/>
            <person name="Roux C."/>
            <person name="Martin F.M."/>
            <person name="Corradi N."/>
        </authorList>
    </citation>
    <scope>NUCLEOTIDE SEQUENCE [LARGE SCALE GENOMIC DNA]</scope>
    <source>
        <strain evidence="2 3">C2</strain>
    </source>
</reference>
<evidence type="ECO:0000259" key="1">
    <source>
        <dbReference type="Pfam" id="PF25794"/>
    </source>
</evidence>
<sequence length="429" mass="49809">MFNNAKFKESDFESLMQIRVGGKQEDSTKIGKHGLGFNSCYHLTDFPSFVSGDKIAFLDPQEKYLSKRGILGPIPQNSTYRDQLAPFKGIKDIDFREGTLFRIPLRKKPSELSDTISTTEEILELIKKIKSNFSNQFLFLRNIEKMEMSHIPARTAVLFTSLQSPQMNSLWKAAITGLDENVRRKRRCVTNGATQIFQIKIEIDTKSDHWMNTNKKQKEHWIIITGSQQNPETSRLKKYVKQHRLNVSGGIAALLKSSVEPQFNFIGKMFSFLSLSDVTHLPVHLNGVWAQGSDRGKLLIESDDDSPDLDHLKLDWNRHILLDFLPKLYCKLLKEIIELRDSNKIELNEHPISKFWPFPPITRNYPKYIIEYGCKVLQQILQNEENFHDGSFINRMDNLFSLISRDKAPELRNLLRNNWDEIRPIMLRT</sequence>
<proteinExistence type="predicted"/>
<dbReference type="PANTHER" id="PTHR46919">
    <property type="entry name" value="ZINC FINGER, C3HC4 TYPE (RING FINGER) FAMILY PROTEIN"/>
    <property type="match status" value="1"/>
</dbReference>
<evidence type="ECO:0000313" key="3">
    <source>
        <dbReference type="Proteomes" id="UP000233469"/>
    </source>
</evidence>
<feature type="domain" description="Sacsin/Nov" evidence="1">
    <location>
        <begin position="2"/>
        <end position="154"/>
    </location>
</feature>
<dbReference type="SUPFAM" id="SSF55874">
    <property type="entry name" value="ATPase domain of HSP90 chaperone/DNA topoisomerase II/histidine kinase"/>
    <property type="match status" value="1"/>
</dbReference>
<name>A0A2N1MIM5_9GLOM</name>
<dbReference type="AlphaFoldDB" id="A0A2N1MIM5"/>
<protein>
    <recommendedName>
        <fullName evidence="1">Sacsin/Nov domain-containing protein</fullName>
    </recommendedName>
</protein>
<dbReference type="Pfam" id="PF25794">
    <property type="entry name" value="SACS"/>
    <property type="match status" value="1"/>
</dbReference>
<dbReference type="VEuPathDB" id="FungiDB:FUN_005971"/>
<gene>
    <name evidence="2" type="ORF">RhiirC2_213061</name>
</gene>
<dbReference type="PANTHER" id="PTHR46919:SF2">
    <property type="entry name" value="SACSIN"/>
    <property type="match status" value="1"/>
</dbReference>
<dbReference type="VEuPathDB" id="FungiDB:RhiirA1_536946"/>